<dbReference type="Gene3D" id="3.20.20.80">
    <property type="entry name" value="Glycosidases"/>
    <property type="match status" value="1"/>
</dbReference>
<protein>
    <recommendedName>
        <fullName evidence="5">Glycoside hydrolase family 5 domain-containing protein</fullName>
    </recommendedName>
</protein>
<reference evidence="7" key="1">
    <citation type="journal article" date="2019" name="Int. J. Syst. Evol. Microbiol.">
        <title>The Global Catalogue of Microorganisms (GCM) 10K type strain sequencing project: providing services to taxonomists for standard genome sequencing and annotation.</title>
        <authorList>
            <consortium name="The Broad Institute Genomics Platform"/>
            <consortium name="The Broad Institute Genome Sequencing Center for Infectious Disease"/>
            <person name="Wu L."/>
            <person name="Ma J."/>
        </authorList>
    </citation>
    <scope>NUCLEOTIDE SEQUENCE [LARGE SCALE GENOMIC DNA]</scope>
    <source>
        <strain evidence="7">JCM 16112</strain>
    </source>
</reference>
<dbReference type="SUPFAM" id="SSF51445">
    <property type="entry name" value="(Trans)glycosidases"/>
    <property type="match status" value="1"/>
</dbReference>
<comment type="caution">
    <text evidence="6">The sequence shown here is derived from an EMBL/GenBank/DDBJ whole genome shotgun (WGS) entry which is preliminary data.</text>
</comment>
<organism evidence="6 7">
    <name type="scientific">Algoriphagus jejuensis</name>
    <dbReference type="NCBI Taxonomy" id="419934"/>
    <lineage>
        <taxon>Bacteria</taxon>
        <taxon>Pseudomonadati</taxon>
        <taxon>Bacteroidota</taxon>
        <taxon>Cytophagia</taxon>
        <taxon>Cytophagales</taxon>
        <taxon>Cyclobacteriaceae</taxon>
        <taxon>Algoriphagus</taxon>
    </lineage>
</organism>
<feature type="signal peptide" evidence="4">
    <location>
        <begin position="1"/>
        <end position="18"/>
    </location>
</feature>
<dbReference type="PROSITE" id="PS00659">
    <property type="entry name" value="GLYCOSYL_HYDROL_F5"/>
    <property type="match status" value="1"/>
</dbReference>
<evidence type="ECO:0000256" key="3">
    <source>
        <dbReference type="RuleBase" id="RU361153"/>
    </source>
</evidence>
<keyword evidence="2 3" id="KW-0326">Glycosidase</keyword>
<evidence type="ECO:0000259" key="5">
    <source>
        <dbReference type="Pfam" id="PF00150"/>
    </source>
</evidence>
<accession>A0ABP3YFE4</accession>
<dbReference type="InterPro" id="IPR018087">
    <property type="entry name" value="Glyco_hydro_5_CS"/>
</dbReference>
<keyword evidence="4" id="KW-0732">Signal</keyword>
<dbReference type="Proteomes" id="UP001500469">
    <property type="component" value="Unassembled WGS sequence"/>
</dbReference>
<keyword evidence="7" id="KW-1185">Reference proteome</keyword>
<dbReference type="InterPro" id="IPR001547">
    <property type="entry name" value="Glyco_hydro_5"/>
</dbReference>
<dbReference type="PROSITE" id="PS51257">
    <property type="entry name" value="PROKAR_LIPOPROTEIN"/>
    <property type="match status" value="1"/>
</dbReference>
<dbReference type="Pfam" id="PF00150">
    <property type="entry name" value="Cellulase"/>
    <property type="match status" value="1"/>
</dbReference>
<feature type="chain" id="PRO_5046419166" description="Glycoside hydrolase family 5 domain-containing protein" evidence="4">
    <location>
        <begin position="19"/>
        <end position="329"/>
    </location>
</feature>
<proteinExistence type="inferred from homology"/>
<dbReference type="PANTHER" id="PTHR34142">
    <property type="entry name" value="ENDO-BETA-1,4-GLUCANASE A"/>
    <property type="match status" value="1"/>
</dbReference>
<sequence>MKRFLILCLALMASCTEASEPSQQTPDVKPPEEISTQKYFGPLQVKGTQLSDQDGNPVMLRGVSFGWHNWWPRFYNEAAVKWLKSDWNANVVRASMGVDPDGAYLENPDFALEKMKAVIEAAIAADLYVIIDWHSHDLYQDEALEFFGEMAKTYGKNPHVIYELFNEPDYETWGEVKAYSEALITEIRAHDPDNIILVGSPTWSQDLHLVAQNPIRNQINIMYVLHFYAATHKDYLRTRADAALNAGLAIFVSECAGMEATGDGPIDQASWNAWLTWMESKRISWTAWSVADKDETCSMLMPSASSTGNWTEAQLKPWGQAVRKILKEK</sequence>
<feature type="domain" description="Glycoside hydrolase family 5" evidence="5">
    <location>
        <begin position="52"/>
        <end position="293"/>
    </location>
</feature>
<dbReference type="InterPro" id="IPR017853">
    <property type="entry name" value="GH"/>
</dbReference>
<evidence type="ECO:0000313" key="7">
    <source>
        <dbReference type="Proteomes" id="UP001500469"/>
    </source>
</evidence>
<keyword evidence="1 3" id="KW-0378">Hydrolase</keyword>
<dbReference type="PANTHER" id="PTHR34142:SF1">
    <property type="entry name" value="GLYCOSIDE HYDROLASE FAMILY 5 DOMAIN-CONTAINING PROTEIN"/>
    <property type="match status" value="1"/>
</dbReference>
<dbReference type="EMBL" id="BAAAFI010000040">
    <property type="protein sequence ID" value="GAA0880150.1"/>
    <property type="molecule type" value="Genomic_DNA"/>
</dbReference>
<comment type="similarity">
    <text evidence="3">Belongs to the glycosyl hydrolase 5 (cellulase A) family.</text>
</comment>
<dbReference type="RefSeq" id="WP_343853239.1">
    <property type="nucleotide sequence ID" value="NZ_BAAAFI010000040.1"/>
</dbReference>
<gene>
    <name evidence="6" type="ORF">GCM10009119_31200</name>
</gene>
<evidence type="ECO:0000256" key="1">
    <source>
        <dbReference type="ARBA" id="ARBA00022801"/>
    </source>
</evidence>
<name>A0ABP3YFE4_9BACT</name>
<evidence type="ECO:0000256" key="2">
    <source>
        <dbReference type="ARBA" id="ARBA00023295"/>
    </source>
</evidence>
<evidence type="ECO:0000256" key="4">
    <source>
        <dbReference type="SAM" id="SignalP"/>
    </source>
</evidence>
<evidence type="ECO:0000313" key="6">
    <source>
        <dbReference type="EMBL" id="GAA0880150.1"/>
    </source>
</evidence>